<organism evidence="1 2">
    <name type="scientific">Pseudaminobacter salicylatoxidans</name>
    <dbReference type="NCBI Taxonomy" id="93369"/>
    <lineage>
        <taxon>Bacteria</taxon>
        <taxon>Pseudomonadati</taxon>
        <taxon>Pseudomonadota</taxon>
        <taxon>Alphaproteobacteria</taxon>
        <taxon>Hyphomicrobiales</taxon>
        <taxon>Phyllobacteriaceae</taxon>
        <taxon>Pseudaminobacter</taxon>
    </lineage>
</organism>
<protein>
    <submittedName>
        <fullName evidence="1">Uncharacterized protein</fullName>
    </submittedName>
</protein>
<gene>
    <name evidence="1" type="ORF">C7441_1259</name>
</gene>
<evidence type="ECO:0000313" key="2">
    <source>
        <dbReference type="Proteomes" id="UP000245396"/>
    </source>
</evidence>
<sequence length="100" mass="10696">MKALVAAACIAVLAFVGYYFLGEYSDYSARQASASAAAAKMEDAREEIFKLAEADPHEPKVAASWCRLTAMRLNGGNLDGNNQAARIVANCKMLGLIPLE</sequence>
<dbReference type="EMBL" id="QGGG01000025">
    <property type="protein sequence ID" value="PWJ73826.1"/>
    <property type="molecule type" value="Genomic_DNA"/>
</dbReference>
<dbReference type="AlphaFoldDB" id="A0A316BMP1"/>
<accession>A0A316BMP1</accession>
<keyword evidence="2" id="KW-1185">Reference proteome</keyword>
<reference evidence="1 2" key="1">
    <citation type="submission" date="2018-05" db="EMBL/GenBank/DDBJ databases">
        <title>Genomic Encyclopedia of Type Strains, Phase IV (KMG-IV): sequencing the most valuable type-strain genomes for metagenomic binning, comparative biology and taxonomic classification.</title>
        <authorList>
            <person name="Goeker M."/>
        </authorList>
    </citation>
    <scope>NUCLEOTIDE SEQUENCE [LARGE SCALE GENOMIC DNA]</scope>
    <source>
        <strain evidence="1 2">DSM 6986</strain>
    </source>
</reference>
<dbReference type="RefSeq" id="WP_109614792.1">
    <property type="nucleotide sequence ID" value="NZ_QGGG01000025.1"/>
</dbReference>
<proteinExistence type="predicted"/>
<comment type="caution">
    <text evidence="1">The sequence shown here is derived from an EMBL/GenBank/DDBJ whole genome shotgun (WGS) entry which is preliminary data.</text>
</comment>
<name>A0A316BMP1_PSESE</name>
<evidence type="ECO:0000313" key="1">
    <source>
        <dbReference type="EMBL" id="PWJ73826.1"/>
    </source>
</evidence>
<dbReference type="Proteomes" id="UP000245396">
    <property type="component" value="Unassembled WGS sequence"/>
</dbReference>